<dbReference type="KEGG" id="thm:CL1_1443"/>
<evidence type="ECO:0000313" key="1">
    <source>
        <dbReference type="EMBL" id="AFL95642.1"/>
    </source>
</evidence>
<proteinExistence type="predicted"/>
<evidence type="ECO:0000313" key="2">
    <source>
        <dbReference type="Proteomes" id="UP000006064"/>
    </source>
</evidence>
<name>I3ZVA8_THECF</name>
<organism evidence="1 2">
    <name type="scientific">Thermococcus cleftensis (strain DSM 27260 / KACC 17922 / CL1)</name>
    <dbReference type="NCBI Taxonomy" id="163003"/>
    <lineage>
        <taxon>Archaea</taxon>
        <taxon>Methanobacteriati</taxon>
        <taxon>Methanobacteriota</taxon>
        <taxon>Thermococci</taxon>
        <taxon>Thermococcales</taxon>
        <taxon>Thermococcaceae</taxon>
        <taxon>Thermococcus</taxon>
    </lineage>
</organism>
<dbReference type="EMBL" id="CP003651">
    <property type="protein sequence ID" value="AFL95642.1"/>
    <property type="molecule type" value="Genomic_DNA"/>
</dbReference>
<gene>
    <name evidence="1" type="ORF">CL1_1443</name>
</gene>
<dbReference type="GeneID" id="13037845"/>
<dbReference type="Pfam" id="PF03192">
    <property type="entry name" value="DUF257"/>
    <property type="match status" value="1"/>
</dbReference>
<dbReference type="OrthoDB" id="84887at2157"/>
<keyword evidence="2" id="KW-1185">Reference proteome</keyword>
<sequence>MDTPIFEKYLLGRANRGDTILIEYKPSYPVEDFSWGILLPALAGRYGVVVADFFGVGDILFRNYARRISGREYSRVIELIKRIKVVKIGPGSASYGEVIEEVVPAYDPQTFLKNYHAVIGKMSRSPVKPEYFVTFGLSHYIHFGGDEAMKSILTGISTIPMEDWVGIHFINKDVLRKEHLAMLEEIASMVFQVSEEGLKARKEGGTIDTGRG</sequence>
<dbReference type="STRING" id="163003.CL1_1443"/>
<reference evidence="1 2" key="1">
    <citation type="journal article" date="2012" name="J. Bacteriol.">
        <title>Complete Genome Sequence of the Hyperthermophilic Archaeon Thermococcus sp. Strain CL1, Isolated from a Paralvinella sp. Polychaete Worm Collected from a Hydrothermal Vent.</title>
        <authorList>
            <person name="Jung J.H."/>
            <person name="Holden J.F."/>
            <person name="Seo D.H."/>
            <person name="Park K.H."/>
            <person name="Shin H."/>
            <person name="Ryu S."/>
            <person name="Lee J.H."/>
            <person name="Park C.S."/>
        </authorList>
    </citation>
    <scope>NUCLEOTIDE SEQUENCE [LARGE SCALE GENOMIC DNA]</scope>
    <source>
        <strain evidence="2">DSM 27260 / KACC 17922 / CL1</strain>
    </source>
</reference>
<dbReference type="AlphaFoldDB" id="I3ZVA8"/>
<dbReference type="RefSeq" id="WP_014789275.1">
    <property type="nucleotide sequence ID" value="NC_018015.1"/>
</dbReference>
<dbReference type="InterPro" id="IPR005489">
    <property type="entry name" value="DUF257"/>
</dbReference>
<accession>I3ZVA8</accession>
<dbReference type="Gene3D" id="3.40.50.11570">
    <property type="entry name" value="Protein of unknown function DUF257"/>
    <property type="match status" value="1"/>
</dbReference>
<protein>
    <submittedName>
        <fullName evidence="1">Uncharacterized protein</fullName>
    </submittedName>
</protein>
<dbReference type="HOGENOM" id="CLU_1340770_0_0_2"/>
<dbReference type="Proteomes" id="UP000006064">
    <property type="component" value="Chromosome"/>
</dbReference>